<feature type="region of interest" description="Disordered" evidence="1">
    <location>
        <begin position="193"/>
        <end position="217"/>
    </location>
</feature>
<evidence type="ECO:0000256" key="1">
    <source>
        <dbReference type="SAM" id="MobiDB-lite"/>
    </source>
</evidence>
<keyword evidence="4" id="KW-1185">Reference proteome</keyword>
<evidence type="ECO:0000313" key="3">
    <source>
        <dbReference type="EMBL" id="TCS35747.1"/>
    </source>
</evidence>
<organism evidence="3 4">
    <name type="scientific">Paucimonas lemoignei</name>
    <name type="common">Pseudomonas lemoignei</name>
    <dbReference type="NCBI Taxonomy" id="29443"/>
    <lineage>
        <taxon>Bacteria</taxon>
        <taxon>Pseudomonadati</taxon>
        <taxon>Pseudomonadota</taxon>
        <taxon>Betaproteobacteria</taxon>
        <taxon>Burkholderiales</taxon>
        <taxon>Burkholderiaceae</taxon>
        <taxon>Paucimonas</taxon>
    </lineage>
</organism>
<evidence type="ECO:0000313" key="4">
    <source>
        <dbReference type="Proteomes" id="UP000295382"/>
    </source>
</evidence>
<gene>
    <name evidence="3" type="ORF">EDC30_10946</name>
</gene>
<accession>A0A4R3HRK3</accession>
<proteinExistence type="predicted"/>
<evidence type="ECO:0000259" key="2">
    <source>
        <dbReference type="Pfam" id="PF09361"/>
    </source>
</evidence>
<dbReference type="EMBL" id="SLZQ01000009">
    <property type="protein sequence ID" value="TCS35747.1"/>
    <property type="molecule type" value="Genomic_DNA"/>
</dbReference>
<sequence length="217" mass="23804">MQGMNMPKLYSPMATFCQTQLEASRQFADALFSSAEKLDQVLLAASHRACIEQLRFAQSLASVRDPQGAADVQAKFFSQRPDRAMNYQRELVRVFTEVQAELGNSMRTYMEQIGSIGNGAASEFASEAERDAPTAADIYSPMTGIFSVWQSAFREAASAANRNMEVARSTFENVVNTVQDNAGEVVDTVDETAEAMTAGREKKSGNQGNHGSKRNHK</sequence>
<protein>
    <submittedName>
        <fullName evidence="3">Phasin family protein</fullName>
    </submittedName>
</protein>
<reference evidence="3 4" key="1">
    <citation type="submission" date="2019-03" db="EMBL/GenBank/DDBJ databases">
        <title>Genomic Encyclopedia of Type Strains, Phase IV (KMG-IV): sequencing the most valuable type-strain genomes for metagenomic binning, comparative biology and taxonomic classification.</title>
        <authorList>
            <person name="Goeker M."/>
        </authorList>
    </citation>
    <scope>NUCLEOTIDE SEQUENCE [LARGE SCALE GENOMIC DNA]</scope>
    <source>
        <strain evidence="3 4">DSM 7445</strain>
    </source>
</reference>
<comment type="caution">
    <text evidence="3">The sequence shown here is derived from an EMBL/GenBank/DDBJ whole genome shotgun (WGS) entry which is preliminary data.</text>
</comment>
<dbReference type="RefSeq" id="WP_132259428.1">
    <property type="nucleotide sequence ID" value="NZ_SLZQ01000009.1"/>
</dbReference>
<dbReference type="InterPro" id="IPR010127">
    <property type="entry name" value="Phasin_subfam-1"/>
</dbReference>
<dbReference type="Proteomes" id="UP000295382">
    <property type="component" value="Unassembled WGS sequence"/>
</dbReference>
<dbReference type="AlphaFoldDB" id="A0A4R3HRK3"/>
<feature type="domain" description="Phasin" evidence="2">
    <location>
        <begin position="14"/>
        <end position="106"/>
    </location>
</feature>
<dbReference type="Pfam" id="PF09361">
    <property type="entry name" value="Phasin_2"/>
    <property type="match status" value="1"/>
</dbReference>
<name>A0A4R3HRK3_PAULE</name>
<dbReference type="OrthoDB" id="8720133at2"/>
<dbReference type="NCBIfam" id="TIGR01841">
    <property type="entry name" value="phasin"/>
    <property type="match status" value="1"/>
</dbReference>
<dbReference type="InterPro" id="IPR018968">
    <property type="entry name" value="Phasin"/>
</dbReference>